<evidence type="ECO:0000313" key="3">
    <source>
        <dbReference type="Proteomes" id="UP000014155"/>
    </source>
</evidence>
<dbReference type="EMBL" id="AORV01000031">
    <property type="protein sequence ID" value="EMS71965.1"/>
    <property type="molecule type" value="Genomic_DNA"/>
</dbReference>
<feature type="transmembrane region" description="Helical" evidence="1">
    <location>
        <begin position="281"/>
        <end position="307"/>
    </location>
</feature>
<feature type="transmembrane region" description="Helical" evidence="1">
    <location>
        <begin position="40"/>
        <end position="58"/>
    </location>
</feature>
<dbReference type="RefSeq" id="WP_004625474.1">
    <property type="nucleotide sequence ID" value="NZ_AORV01000031.1"/>
</dbReference>
<protein>
    <submittedName>
        <fullName evidence="2">Uncharacterized protein</fullName>
    </submittedName>
</protein>
<organism evidence="2 3">
    <name type="scientific">Ruminiclostridium cellobioparum subsp. termitidis CT1112</name>
    <dbReference type="NCBI Taxonomy" id="1195236"/>
    <lineage>
        <taxon>Bacteria</taxon>
        <taxon>Bacillati</taxon>
        <taxon>Bacillota</taxon>
        <taxon>Clostridia</taxon>
        <taxon>Eubacteriales</taxon>
        <taxon>Oscillospiraceae</taxon>
        <taxon>Ruminiclostridium</taxon>
    </lineage>
</organism>
<feature type="transmembrane region" description="Helical" evidence="1">
    <location>
        <begin position="197"/>
        <end position="225"/>
    </location>
</feature>
<dbReference type="Proteomes" id="UP000014155">
    <property type="component" value="Unassembled WGS sequence"/>
</dbReference>
<feature type="transmembrane region" description="Helical" evidence="1">
    <location>
        <begin position="70"/>
        <end position="88"/>
    </location>
</feature>
<sequence>MDSLYYERNRNKSFFLFLGITLLLLYQDLLQQYVPVFKSVDEFIGFVFLPVVFILYIYKNEKLYREEQIIIFLYILFILTGIISSLVNKFQSLSAAISDLVIVSKFLGGYFFARICFGGVILMDYRKYIRATFRTITAVTFLLTLLDIIFNVFPKGDKRFFMHSEKLFFSHPTYLALFCVVTLTYLTLVFENRLTDYIYLLQIILVCVSTFRMKAIGMVIIYLLFLTPLRKLKYIKVVTVIAAAIVIILCIIPQINAYYFDSDDSPRNLLTSTGIKIANDYFPMGSGLGTFGSYISGAAYSPLYYMYNLSSTWGLTKNNPFFISDTFWPMILGQFGYMGLFLFILVILQFTLLIKKLREFDSNILLFCLIPFIYLLVSSTSESSFANYYSVNLFMIIGMAVSQTRPVNHLHNDASKIIKKGDLECQR</sequence>
<keyword evidence="1" id="KW-0472">Membrane</keyword>
<accession>S0FIV3</accession>
<keyword evidence="1" id="KW-1133">Transmembrane helix</keyword>
<feature type="transmembrane region" description="Helical" evidence="1">
    <location>
        <begin position="173"/>
        <end position="190"/>
    </location>
</feature>
<name>S0FIV3_RUMCE</name>
<feature type="transmembrane region" description="Helical" evidence="1">
    <location>
        <begin position="100"/>
        <end position="123"/>
    </location>
</feature>
<keyword evidence="1" id="KW-0812">Transmembrane</keyword>
<proteinExistence type="predicted"/>
<keyword evidence="3" id="KW-1185">Reference proteome</keyword>
<dbReference type="PATRIC" id="fig|1195236.3.peg.2276"/>
<evidence type="ECO:0000256" key="1">
    <source>
        <dbReference type="SAM" id="Phobius"/>
    </source>
</evidence>
<gene>
    <name evidence="2" type="ORF">CTER_1976</name>
</gene>
<comment type="caution">
    <text evidence="2">The sequence shown here is derived from an EMBL/GenBank/DDBJ whole genome shotgun (WGS) entry which is preliminary data.</text>
</comment>
<dbReference type="STRING" id="1195236.CTER_1976"/>
<feature type="transmembrane region" description="Helical" evidence="1">
    <location>
        <begin position="135"/>
        <end position="153"/>
    </location>
</feature>
<reference evidence="2 3" key="1">
    <citation type="journal article" date="2013" name="Genome Announc.">
        <title>Draft Genome Sequence of the Cellulolytic, Mesophilic, Anaerobic Bacterium Clostridium termitidis Strain CT1112 (DSM 5398).</title>
        <authorList>
            <person name="Lal S."/>
            <person name="Ramachandran U."/>
            <person name="Zhang X."/>
            <person name="Munir R."/>
            <person name="Sparling R."/>
            <person name="Levin D.B."/>
        </authorList>
    </citation>
    <scope>NUCLEOTIDE SEQUENCE [LARGE SCALE GENOMIC DNA]</scope>
    <source>
        <strain evidence="2 3">CT1112</strain>
    </source>
</reference>
<dbReference type="AlphaFoldDB" id="S0FIV3"/>
<feature type="transmembrane region" description="Helical" evidence="1">
    <location>
        <begin position="237"/>
        <end position="260"/>
    </location>
</feature>
<feature type="transmembrane region" description="Helical" evidence="1">
    <location>
        <begin position="360"/>
        <end position="379"/>
    </location>
</feature>
<evidence type="ECO:0000313" key="2">
    <source>
        <dbReference type="EMBL" id="EMS71965.1"/>
    </source>
</evidence>
<dbReference type="eggNOG" id="COG3307">
    <property type="taxonomic scope" value="Bacteria"/>
</dbReference>
<feature type="transmembrane region" description="Helical" evidence="1">
    <location>
        <begin position="327"/>
        <end position="348"/>
    </location>
</feature>